<sequence>MTITLKKIGSFEEIEILEPLVKVIWEETFVPIIGQNQVDYMLEMYQSKEEINRQIQAAEAEYYLVFYQEEAVGYTTYRKEEQRLFISKIYLLSQYQGIGIATELFNWLEEVAKESNLNSLYLHVNQQNKKAIAVYEHKGFVNFGEIVTDIEAGFLMEDFIFIKNLA</sequence>
<gene>
    <name evidence="4" type="ORF">BCR26_00225</name>
</gene>
<evidence type="ECO:0000256" key="1">
    <source>
        <dbReference type="ARBA" id="ARBA00022679"/>
    </source>
</evidence>
<evidence type="ECO:0000313" key="5">
    <source>
        <dbReference type="Proteomes" id="UP000095256"/>
    </source>
</evidence>
<dbReference type="PANTHER" id="PTHR42919">
    <property type="entry name" value="N-ALPHA-ACETYLTRANSFERASE"/>
    <property type="match status" value="1"/>
</dbReference>
<keyword evidence="2" id="KW-0012">Acyltransferase</keyword>
<comment type="caution">
    <text evidence="4">The sequence shown here is derived from an EMBL/GenBank/DDBJ whole genome shotgun (WGS) entry which is preliminary data.</text>
</comment>
<dbReference type="Gene3D" id="3.40.630.30">
    <property type="match status" value="1"/>
</dbReference>
<dbReference type="GO" id="GO:0016747">
    <property type="term" value="F:acyltransferase activity, transferring groups other than amino-acyl groups"/>
    <property type="evidence" value="ECO:0007669"/>
    <property type="project" value="InterPro"/>
</dbReference>
<dbReference type="RefSeq" id="WP_069696946.1">
    <property type="nucleotide sequence ID" value="NZ_JAGGMA010000011.1"/>
</dbReference>
<dbReference type="InterPro" id="IPR051556">
    <property type="entry name" value="N-term/lysine_N-AcTrnsfr"/>
</dbReference>
<evidence type="ECO:0000256" key="2">
    <source>
        <dbReference type="ARBA" id="ARBA00023315"/>
    </source>
</evidence>
<keyword evidence="5" id="KW-1185">Reference proteome</keyword>
<dbReference type="PROSITE" id="PS51186">
    <property type="entry name" value="GNAT"/>
    <property type="match status" value="1"/>
</dbReference>
<dbReference type="SUPFAM" id="SSF55729">
    <property type="entry name" value="Acyl-CoA N-acyltransferases (Nat)"/>
    <property type="match status" value="1"/>
</dbReference>
<dbReference type="EMBL" id="MIEK01000001">
    <property type="protein sequence ID" value="OEH83935.1"/>
    <property type="molecule type" value="Genomic_DNA"/>
</dbReference>
<reference evidence="4 5" key="1">
    <citation type="submission" date="2016-09" db="EMBL/GenBank/DDBJ databases">
        <authorList>
            <person name="Capua I."/>
            <person name="De Benedictis P."/>
            <person name="Joannis T."/>
            <person name="Lombin L.H."/>
            <person name="Cattoli G."/>
        </authorList>
    </citation>
    <scope>NUCLEOTIDE SEQUENCE [LARGE SCALE GENOMIC DNA]</scope>
    <source>
        <strain evidence="4 5">LMG 25899</strain>
    </source>
</reference>
<evidence type="ECO:0000259" key="3">
    <source>
        <dbReference type="PROSITE" id="PS51186"/>
    </source>
</evidence>
<dbReference type="InterPro" id="IPR016181">
    <property type="entry name" value="Acyl_CoA_acyltransferase"/>
</dbReference>
<accession>A0A1E5L1F7</accession>
<evidence type="ECO:0000313" key="4">
    <source>
        <dbReference type="EMBL" id="OEH83935.1"/>
    </source>
</evidence>
<keyword evidence="1" id="KW-0808">Transferase</keyword>
<name>A0A1E5L1F7_9ENTE</name>
<dbReference type="InterPro" id="IPR000182">
    <property type="entry name" value="GNAT_dom"/>
</dbReference>
<proteinExistence type="predicted"/>
<protein>
    <recommendedName>
        <fullName evidence="3">N-acetyltransferase domain-containing protein</fullName>
    </recommendedName>
</protein>
<organism evidence="4 5">
    <name type="scientific">Enterococcus rivorum</name>
    <dbReference type="NCBI Taxonomy" id="762845"/>
    <lineage>
        <taxon>Bacteria</taxon>
        <taxon>Bacillati</taxon>
        <taxon>Bacillota</taxon>
        <taxon>Bacilli</taxon>
        <taxon>Lactobacillales</taxon>
        <taxon>Enterococcaceae</taxon>
        <taxon>Enterococcus</taxon>
    </lineage>
</organism>
<dbReference type="Proteomes" id="UP000095256">
    <property type="component" value="Unassembled WGS sequence"/>
</dbReference>
<feature type="domain" description="N-acetyltransferase" evidence="3">
    <location>
        <begin position="19"/>
        <end position="166"/>
    </location>
</feature>
<dbReference type="Pfam" id="PF00583">
    <property type="entry name" value="Acetyltransf_1"/>
    <property type="match status" value="1"/>
</dbReference>
<dbReference type="CDD" id="cd04301">
    <property type="entry name" value="NAT_SF"/>
    <property type="match status" value="1"/>
</dbReference>
<dbReference type="STRING" id="762845.BCR26_00225"/>
<dbReference type="OrthoDB" id="9773249at2"/>
<dbReference type="AlphaFoldDB" id="A0A1E5L1F7"/>
<dbReference type="PANTHER" id="PTHR42919:SF8">
    <property type="entry name" value="N-ALPHA-ACETYLTRANSFERASE 50"/>
    <property type="match status" value="1"/>
</dbReference>